<dbReference type="EMBL" id="MT144094">
    <property type="protein sequence ID" value="QJA48643.1"/>
    <property type="molecule type" value="Genomic_DNA"/>
</dbReference>
<protein>
    <submittedName>
        <fullName evidence="6">Putative peptidase</fullName>
    </submittedName>
</protein>
<accession>A0A6H1ZL43</accession>
<gene>
    <name evidence="6" type="ORF">TM448A01069_0011</name>
</gene>
<dbReference type="GO" id="GO:0006508">
    <property type="term" value="P:proteolysis"/>
    <property type="evidence" value="ECO:0007669"/>
    <property type="project" value="UniProtKB-KW"/>
</dbReference>
<feature type="region of interest" description="Disordered" evidence="4">
    <location>
        <begin position="261"/>
        <end position="282"/>
    </location>
</feature>
<organism evidence="6">
    <name type="scientific">viral metagenome</name>
    <dbReference type="NCBI Taxonomy" id="1070528"/>
    <lineage>
        <taxon>unclassified sequences</taxon>
        <taxon>metagenomes</taxon>
        <taxon>organismal metagenomes</taxon>
    </lineage>
</organism>
<evidence type="ECO:0000259" key="5">
    <source>
        <dbReference type="Pfam" id="PF04586"/>
    </source>
</evidence>
<dbReference type="GO" id="GO:0008233">
    <property type="term" value="F:peptidase activity"/>
    <property type="evidence" value="ECO:0007669"/>
    <property type="project" value="UniProtKB-KW"/>
</dbReference>
<evidence type="ECO:0000256" key="1">
    <source>
        <dbReference type="ARBA" id="ARBA00022612"/>
    </source>
</evidence>
<feature type="domain" description="Prohead serine protease" evidence="5">
    <location>
        <begin position="57"/>
        <end position="152"/>
    </location>
</feature>
<dbReference type="Pfam" id="PF04586">
    <property type="entry name" value="Peptidase_S78"/>
    <property type="match status" value="1"/>
</dbReference>
<evidence type="ECO:0000313" key="6">
    <source>
        <dbReference type="EMBL" id="QJA48643.1"/>
    </source>
</evidence>
<dbReference type="InterPro" id="IPR054613">
    <property type="entry name" value="Peptidase_S78_dom"/>
</dbReference>
<proteinExistence type="predicted"/>
<evidence type="ECO:0000256" key="2">
    <source>
        <dbReference type="ARBA" id="ARBA00022670"/>
    </source>
</evidence>
<evidence type="ECO:0000256" key="4">
    <source>
        <dbReference type="SAM" id="MobiDB-lite"/>
    </source>
</evidence>
<evidence type="ECO:0000256" key="3">
    <source>
        <dbReference type="ARBA" id="ARBA00022801"/>
    </source>
</evidence>
<keyword evidence="1" id="KW-1188">Viral release from host cell</keyword>
<name>A0A6H1ZL43_9ZZZZ</name>
<reference evidence="6" key="1">
    <citation type="submission" date="2020-03" db="EMBL/GenBank/DDBJ databases">
        <title>The deep terrestrial virosphere.</title>
        <authorList>
            <person name="Holmfeldt K."/>
            <person name="Nilsson E."/>
            <person name="Simone D."/>
            <person name="Lopez-Fernandez M."/>
            <person name="Wu X."/>
            <person name="de Brujin I."/>
            <person name="Lundin D."/>
            <person name="Andersson A."/>
            <person name="Bertilsson S."/>
            <person name="Dopson M."/>
        </authorList>
    </citation>
    <scope>NUCLEOTIDE SEQUENCE</scope>
    <source>
        <strain evidence="6">TM448A01069</strain>
    </source>
</reference>
<sequence>MEKDLFYRSFEIDQRQIDVENRTIELSISSENPVTRFFGNEIILHSEDSIDFSGFNSALYNHNPEKIIGRFINPRVEKKRAYATLVFDNDELGETAMQKVISGSLKGASIGYSVKEFRELQPGEKWRGFEGPTFISTKTKIHEASLTPIAADSTVGIGRRTLEGINIIKSKTEDKTMTKEEVQAIINESIGKLNIPKAEDIATAVRAMLTEDAKPKMKIDTAVFVDLLGRAGAVSMELKAKVADMAGDGNTEIEILRAITEATSPPPDTTDKGDIGDGLKKKQTQRATITTFKGVEDKDFFASLSSPGISLS</sequence>
<keyword evidence="2" id="KW-0645">Protease</keyword>
<dbReference type="AlphaFoldDB" id="A0A6H1ZL43"/>
<keyword evidence="3" id="KW-0378">Hydrolase</keyword>
<feature type="compositionally biased region" description="Basic and acidic residues" evidence="4">
    <location>
        <begin position="269"/>
        <end position="280"/>
    </location>
</feature>